<dbReference type="Proteomes" id="UP001431429">
    <property type="component" value="Unassembled WGS sequence"/>
</dbReference>
<dbReference type="RefSeq" id="WP_250922887.1">
    <property type="nucleotide sequence ID" value="NZ_JAMQAW010000041.1"/>
</dbReference>
<dbReference type="EMBL" id="JAMQAW010000041">
    <property type="protein sequence ID" value="MCM2392566.1"/>
    <property type="molecule type" value="Genomic_DNA"/>
</dbReference>
<proteinExistence type="predicted"/>
<feature type="domain" description="DUF397" evidence="1">
    <location>
        <begin position="10"/>
        <end position="65"/>
    </location>
</feature>
<evidence type="ECO:0000313" key="2">
    <source>
        <dbReference type="EMBL" id="MCM2392566.1"/>
    </source>
</evidence>
<comment type="caution">
    <text evidence="2">The sequence shown here is derived from an EMBL/GenBank/DDBJ whole genome shotgun (WGS) entry which is preliminary data.</text>
</comment>
<evidence type="ECO:0000259" key="1">
    <source>
        <dbReference type="Pfam" id="PF04149"/>
    </source>
</evidence>
<evidence type="ECO:0000313" key="3">
    <source>
        <dbReference type="Proteomes" id="UP001431429"/>
    </source>
</evidence>
<sequence>MTTDSQSPQLRWVKSSYSGNGGSCVEWAPGHALATGVVPLRDSKRPTGVALMVSPTAFAGLVTLARSSEV</sequence>
<protein>
    <submittedName>
        <fullName evidence="2">DUF397 domain-containing protein</fullName>
    </submittedName>
</protein>
<accession>A0ABT0UVW0</accession>
<keyword evidence="3" id="KW-1185">Reference proteome</keyword>
<name>A0ABT0UVW0_9ACTN</name>
<dbReference type="Pfam" id="PF04149">
    <property type="entry name" value="DUF397"/>
    <property type="match status" value="1"/>
</dbReference>
<gene>
    <name evidence="2" type="ORF">NBG84_30510</name>
</gene>
<organism evidence="2 3">
    <name type="scientific">Streptomyces albipurpureus</name>
    <dbReference type="NCBI Taxonomy" id="2897419"/>
    <lineage>
        <taxon>Bacteria</taxon>
        <taxon>Bacillati</taxon>
        <taxon>Actinomycetota</taxon>
        <taxon>Actinomycetes</taxon>
        <taxon>Kitasatosporales</taxon>
        <taxon>Streptomycetaceae</taxon>
        <taxon>Streptomyces</taxon>
    </lineage>
</organism>
<reference evidence="2" key="1">
    <citation type="submission" date="2022-06" db="EMBL/GenBank/DDBJ databases">
        <title>Genome public.</title>
        <authorList>
            <person name="Sun Q."/>
        </authorList>
    </citation>
    <scope>NUCLEOTIDE SEQUENCE</scope>
    <source>
        <strain evidence="2">CWNU-1</strain>
    </source>
</reference>
<dbReference type="InterPro" id="IPR007278">
    <property type="entry name" value="DUF397"/>
</dbReference>